<evidence type="ECO:0000313" key="3">
    <source>
        <dbReference type="WBParaSite" id="BTMF_0001353201-mRNA-1"/>
    </source>
</evidence>
<gene>
    <name evidence="1" type="ORF">BTMF_LOCUS11534</name>
</gene>
<dbReference type="AlphaFoldDB" id="A0A0R3R0J5"/>
<evidence type="ECO:0000313" key="1">
    <source>
        <dbReference type="EMBL" id="VDO39385.1"/>
    </source>
</evidence>
<proteinExistence type="predicted"/>
<reference evidence="3" key="1">
    <citation type="submission" date="2017-02" db="UniProtKB">
        <authorList>
            <consortium name="WormBaseParasite"/>
        </authorList>
    </citation>
    <scope>IDENTIFICATION</scope>
</reference>
<reference evidence="1 2" key="2">
    <citation type="submission" date="2018-11" db="EMBL/GenBank/DDBJ databases">
        <authorList>
            <consortium name="Pathogen Informatics"/>
        </authorList>
    </citation>
    <scope>NUCLEOTIDE SEQUENCE [LARGE SCALE GENOMIC DNA]</scope>
</reference>
<sequence length="164" mass="18466">MGQNSHCNDFSTRILEDADHTEMSWSLASNADQKSGHINSLLKYVISNGSSMQPDETILSIHVIGTNLHKLPSNDLLLASEAYRVLINQFTKQLNEELVITIHLVDIIRCLLTGTALPTEYHSYLCSQQINQKKHDTVETAQPCIQLNISTVCYTLFTEYVMLL</sequence>
<keyword evidence="2" id="KW-1185">Reference proteome</keyword>
<accession>A0A0R3R0J5</accession>
<evidence type="ECO:0000313" key="2">
    <source>
        <dbReference type="Proteomes" id="UP000280834"/>
    </source>
</evidence>
<dbReference type="EMBL" id="UZAG01018392">
    <property type="protein sequence ID" value="VDO39385.1"/>
    <property type="molecule type" value="Genomic_DNA"/>
</dbReference>
<name>A0A0R3R0J5_9BILA</name>
<dbReference type="STRING" id="42155.A0A0R3R0J5"/>
<organism evidence="3">
    <name type="scientific">Brugia timori</name>
    <dbReference type="NCBI Taxonomy" id="42155"/>
    <lineage>
        <taxon>Eukaryota</taxon>
        <taxon>Metazoa</taxon>
        <taxon>Ecdysozoa</taxon>
        <taxon>Nematoda</taxon>
        <taxon>Chromadorea</taxon>
        <taxon>Rhabditida</taxon>
        <taxon>Spirurina</taxon>
        <taxon>Spiruromorpha</taxon>
        <taxon>Filarioidea</taxon>
        <taxon>Onchocercidae</taxon>
        <taxon>Brugia</taxon>
    </lineage>
</organism>
<dbReference type="Proteomes" id="UP000280834">
    <property type="component" value="Unassembled WGS sequence"/>
</dbReference>
<dbReference type="WBParaSite" id="BTMF_0001353201-mRNA-1">
    <property type="protein sequence ID" value="BTMF_0001353201-mRNA-1"/>
    <property type="gene ID" value="BTMF_0001353201"/>
</dbReference>
<protein>
    <submittedName>
        <fullName evidence="1 3">Uncharacterized protein</fullName>
    </submittedName>
</protein>